<gene>
    <name evidence="2" type="ORF">KV203_18465</name>
</gene>
<keyword evidence="1" id="KW-0808">Transferase</keyword>
<dbReference type="PIRSF" id="PIRSF006078">
    <property type="entry name" value="GlxK"/>
    <property type="match status" value="1"/>
</dbReference>
<dbReference type="Proteomes" id="UP000887023">
    <property type="component" value="Chromosome"/>
</dbReference>
<evidence type="ECO:0000313" key="2">
    <source>
        <dbReference type="EMBL" id="QXQ16053.1"/>
    </source>
</evidence>
<keyword evidence="3" id="KW-1185">Reference proteome</keyword>
<dbReference type="InterPro" id="IPR004381">
    <property type="entry name" value="Glycerate_kinase"/>
</dbReference>
<reference evidence="2" key="1">
    <citation type="submission" date="2021-07" db="EMBL/GenBank/DDBJ databases">
        <title>Candidatus Kaistella beijingensis sp. nov. isolated from a municipal wastewater treatment plant is involved in sludge foaming.</title>
        <authorList>
            <person name="Song Y."/>
            <person name="Liu S.-J."/>
        </authorList>
    </citation>
    <scope>NUCLEOTIDE SEQUENCE</scope>
    <source>
        <strain evidence="2">DSM 43998</strain>
    </source>
</reference>
<evidence type="ECO:0000313" key="3">
    <source>
        <dbReference type="Proteomes" id="UP000887023"/>
    </source>
</evidence>
<name>A0ABX8SDR7_9ACTN</name>
<evidence type="ECO:0000256" key="1">
    <source>
        <dbReference type="PIRNR" id="PIRNR006078"/>
    </source>
</evidence>
<dbReference type="PANTHER" id="PTHR21599:SF0">
    <property type="entry name" value="GLYCERATE KINASE"/>
    <property type="match status" value="1"/>
</dbReference>
<organism evidence="2 3">
    <name type="scientific">Skermania pinensis</name>
    <dbReference type="NCBI Taxonomy" id="39122"/>
    <lineage>
        <taxon>Bacteria</taxon>
        <taxon>Bacillati</taxon>
        <taxon>Actinomycetota</taxon>
        <taxon>Actinomycetes</taxon>
        <taxon>Mycobacteriales</taxon>
        <taxon>Gordoniaceae</taxon>
        <taxon>Skermania</taxon>
    </lineage>
</organism>
<dbReference type="NCBIfam" id="TIGR00045">
    <property type="entry name" value="glycerate kinase"/>
    <property type="match status" value="1"/>
</dbReference>
<protein>
    <submittedName>
        <fullName evidence="2">Glycerate kinase</fullName>
    </submittedName>
</protein>
<dbReference type="PANTHER" id="PTHR21599">
    <property type="entry name" value="GLYCERATE KINASE"/>
    <property type="match status" value="1"/>
</dbReference>
<accession>A0ABX8SDR7</accession>
<proteinExistence type="inferred from homology"/>
<dbReference type="EMBL" id="CP079105">
    <property type="protein sequence ID" value="QXQ16053.1"/>
    <property type="molecule type" value="Genomic_DNA"/>
</dbReference>
<dbReference type="RefSeq" id="WP_217995964.1">
    <property type="nucleotide sequence ID" value="NZ_CBCRUZ010000005.1"/>
</dbReference>
<sequence length="375" mass="37274">MMRVVVAPDKFKGSLSAAQVAAAVAAGIRSVRPDRDVVSAPVADGGDGTVDAFVAAGWERVAVRATGPTGHPHETSYARRDAAGVVELASVVGLAALPGGRPAPLQASTFGLGEVIGAARAAGVRELSVGVGGSASTDGGAGLLQALGARLTDRAGRRIGPGAAGLADLVAVDIAGLPTDVRIELAADVDNPLTGPNGAVAVFGAQKGITDPAPVQRSLQHWADLLGAATGRDLRTAPGAGAAGGTGFALLAALGAQFRPGIDVVLARTGLRDVLRDADLVITGEGSLDEQTLSGKAPVGVARAAGSATVVAVAGRNLLSVAQARAAGFAAVYPLTELQPDPVRSMRDAAALLHRIGARIATDFGPDQPASNRAR</sequence>
<keyword evidence="1 2" id="KW-0418">Kinase</keyword>
<comment type="similarity">
    <text evidence="1">Belongs to the glycerate kinase type-1 family.</text>
</comment>
<dbReference type="GO" id="GO:0016301">
    <property type="term" value="F:kinase activity"/>
    <property type="evidence" value="ECO:0007669"/>
    <property type="project" value="UniProtKB-KW"/>
</dbReference>
<dbReference type="Pfam" id="PF02595">
    <property type="entry name" value="Gly_kinase"/>
    <property type="match status" value="1"/>
</dbReference>